<reference evidence="1 2" key="1">
    <citation type="submission" date="2019-01" db="EMBL/GenBank/DDBJ databases">
        <authorList>
            <person name="Brito A."/>
        </authorList>
    </citation>
    <scope>NUCLEOTIDE SEQUENCE [LARGE SCALE GENOMIC DNA]</scope>
    <source>
        <strain evidence="1">1</strain>
    </source>
</reference>
<proteinExistence type="predicted"/>
<evidence type="ECO:0000313" key="2">
    <source>
        <dbReference type="Proteomes" id="UP000320055"/>
    </source>
</evidence>
<accession>A0A563VZY3</accession>
<keyword evidence="2" id="KW-1185">Reference proteome</keyword>
<evidence type="ECO:0000313" key="1">
    <source>
        <dbReference type="EMBL" id="VEP16823.1"/>
    </source>
</evidence>
<dbReference type="OrthoDB" id="561670at2"/>
<organism evidence="1 2">
    <name type="scientific">Hyella patelloides LEGE 07179</name>
    <dbReference type="NCBI Taxonomy" id="945734"/>
    <lineage>
        <taxon>Bacteria</taxon>
        <taxon>Bacillati</taxon>
        <taxon>Cyanobacteriota</taxon>
        <taxon>Cyanophyceae</taxon>
        <taxon>Pleurocapsales</taxon>
        <taxon>Hyellaceae</taxon>
        <taxon>Hyella</taxon>
    </lineage>
</organism>
<gene>
    <name evidence="1" type="ORF">H1P_50028</name>
</gene>
<sequence length="260" mass="28636">MVEVDAIAQCSRRLFAHQLKALLTPAITAQANYYRVSQERANDYCSEFSAFFSPISTRIKLMTTMQIDNETTYLGLFHEAIALSQNLLTNFAFKDGVLADFRTAYGSRFDLQTTRALVNEWQNGEFDSFPEIEIVSAATINNAKGAYSVDTKKIYISKEYLLLAPNISSITSTILEEYGHHVDAEINTIDAAGDEGDIFSRLVKGQAIDSDLLEQLKAENDLAVVIIDGQKVAIEQAIGDNLMHGTAGNDTLNGGRGMMT</sequence>
<protein>
    <submittedName>
        <fullName evidence="1">Uncharacterized protein</fullName>
    </submittedName>
</protein>
<dbReference type="EMBL" id="CAACVJ010000445">
    <property type="protein sequence ID" value="VEP16823.1"/>
    <property type="molecule type" value="Genomic_DNA"/>
</dbReference>
<dbReference type="Proteomes" id="UP000320055">
    <property type="component" value="Unassembled WGS sequence"/>
</dbReference>
<dbReference type="AlphaFoldDB" id="A0A563VZY3"/>
<dbReference type="RefSeq" id="WP_144863278.1">
    <property type="nucleotide sequence ID" value="NZ_LR213769.1"/>
</dbReference>
<name>A0A563VZY3_9CYAN</name>